<dbReference type="InterPro" id="IPR052709">
    <property type="entry name" value="Transposase-MT_Hybrid"/>
</dbReference>
<reference evidence="1 2" key="1">
    <citation type="journal article" date="2019" name="Commun. Biol.">
        <title>The bagworm genome reveals a unique fibroin gene that provides high tensile strength.</title>
        <authorList>
            <person name="Kono N."/>
            <person name="Nakamura H."/>
            <person name="Ohtoshi R."/>
            <person name="Tomita M."/>
            <person name="Numata K."/>
            <person name="Arakawa K."/>
        </authorList>
    </citation>
    <scope>NUCLEOTIDE SEQUENCE [LARGE SCALE GENOMIC DNA]</scope>
</reference>
<organism evidence="1 2">
    <name type="scientific">Eumeta variegata</name>
    <name type="common">Bagworm moth</name>
    <name type="synonym">Eumeta japonica</name>
    <dbReference type="NCBI Taxonomy" id="151549"/>
    <lineage>
        <taxon>Eukaryota</taxon>
        <taxon>Metazoa</taxon>
        <taxon>Ecdysozoa</taxon>
        <taxon>Arthropoda</taxon>
        <taxon>Hexapoda</taxon>
        <taxon>Insecta</taxon>
        <taxon>Pterygota</taxon>
        <taxon>Neoptera</taxon>
        <taxon>Endopterygota</taxon>
        <taxon>Lepidoptera</taxon>
        <taxon>Glossata</taxon>
        <taxon>Ditrysia</taxon>
        <taxon>Tineoidea</taxon>
        <taxon>Psychidae</taxon>
        <taxon>Oiketicinae</taxon>
        <taxon>Eumeta</taxon>
    </lineage>
</organism>
<dbReference type="PANTHER" id="PTHR46060:SF1">
    <property type="entry name" value="MARINER MOS1 TRANSPOSASE-LIKE PROTEIN"/>
    <property type="match status" value="1"/>
</dbReference>
<evidence type="ECO:0008006" key="3">
    <source>
        <dbReference type="Google" id="ProtNLM"/>
    </source>
</evidence>
<name>A0A4C1TJ74_EUMVA</name>
<comment type="caution">
    <text evidence="1">The sequence shown here is derived from an EMBL/GenBank/DDBJ whole genome shotgun (WGS) entry which is preliminary data.</text>
</comment>
<keyword evidence="2" id="KW-1185">Reference proteome</keyword>
<accession>A0A4C1TJ74</accession>
<sequence>MRTALFRGELSRASFGFELFLAMKHHAKRLFVTDFAELKHGRVNLSDGFCHGRPFTVVNNKNNDAVRRMIETDRHVTYHEIWEYLKIGMSQIQSILHKHLVIKKLCSGWILQNLTEAQKTDPVIWCNAMLIRFKKGASNLV</sequence>
<dbReference type="PANTHER" id="PTHR46060">
    <property type="entry name" value="MARINER MOS1 TRANSPOSASE-LIKE PROTEIN"/>
    <property type="match status" value="1"/>
</dbReference>
<dbReference type="Proteomes" id="UP000299102">
    <property type="component" value="Unassembled WGS sequence"/>
</dbReference>
<protein>
    <recommendedName>
        <fullName evidence="3">Mariner Mos1 transposase</fullName>
    </recommendedName>
</protein>
<proteinExistence type="predicted"/>
<evidence type="ECO:0000313" key="1">
    <source>
        <dbReference type="EMBL" id="GBP13351.1"/>
    </source>
</evidence>
<dbReference type="OrthoDB" id="10017160at2759"/>
<dbReference type="AlphaFoldDB" id="A0A4C1TJ74"/>
<dbReference type="EMBL" id="BGZK01000056">
    <property type="protein sequence ID" value="GBP13351.1"/>
    <property type="molecule type" value="Genomic_DNA"/>
</dbReference>
<gene>
    <name evidence="1" type="ORF">EVAR_8260_1</name>
</gene>
<evidence type="ECO:0000313" key="2">
    <source>
        <dbReference type="Proteomes" id="UP000299102"/>
    </source>
</evidence>